<reference evidence="1 2" key="1">
    <citation type="journal article" date="2018" name="Sci. Data">
        <title>The draft genome sequence of cork oak.</title>
        <authorList>
            <person name="Ramos A.M."/>
            <person name="Usie A."/>
            <person name="Barbosa P."/>
            <person name="Barros P.M."/>
            <person name="Capote T."/>
            <person name="Chaves I."/>
            <person name="Simoes F."/>
            <person name="Abreu I."/>
            <person name="Carrasquinho I."/>
            <person name="Faro C."/>
            <person name="Guimaraes J.B."/>
            <person name="Mendonca D."/>
            <person name="Nobrega F."/>
            <person name="Rodrigues L."/>
            <person name="Saibo N.J.M."/>
            <person name="Varela M.C."/>
            <person name="Egas C."/>
            <person name="Matos J."/>
            <person name="Miguel C.M."/>
            <person name="Oliveira M.M."/>
            <person name="Ricardo C.P."/>
            <person name="Goncalves S."/>
        </authorList>
    </citation>
    <scope>NUCLEOTIDE SEQUENCE [LARGE SCALE GENOMIC DNA]</scope>
    <source>
        <strain evidence="2">cv. HL8</strain>
    </source>
</reference>
<dbReference type="EMBL" id="PKMF04000178">
    <property type="protein sequence ID" value="KAK7844854.1"/>
    <property type="molecule type" value="Genomic_DNA"/>
</dbReference>
<proteinExistence type="predicted"/>
<keyword evidence="2" id="KW-1185">Reference proteome</keyword>
<evidence type="ECO:0000313" key="2">
    <source>
        <dbReference type="Proteomes" id="UP000237347"/>
    </source>
</evidence>
<comment type="caution">
    <text evidence="1">The sequence shown here is derived from an EMBL/GenBank/DDBJ whole genome shotgun (WGS) entry which is preliminary data.</text>
</comment>
<sequence length="48" mass="5300">MIKCQSHAGLSLQDVAKTGVAIPTTTHMRLFEAVTELSQLTFMFFSVL</sequence>
<gene>
    <name evidence="1" type="ORF">CFP56_010251</name>
</gene>
<evidence type="ECO:0000313" key="1">
    <source>
        <dbReference type="EMBL" id="KAK7844854.1"/>
    </source>
</evidence>
<dbReference type="AlphaFoldDB" id="A0AAW0KZY9"/>
<organism evidence="1 2">
    <name type="scientific">Quercus suber</name>
    <name type="common">Cork oak</name>
    <dbReference type="NCBI Taxonomy" id="58331"/>
    <lineage>
        <taxon>Eukaryota</taxon>
        <taxon>Viridiplantae</taxon>
        <taxon>Streptophyta</taxon>
        <taxon>Embryophyta</taxon>
        <taxon>Tracheophyta</taxon>
        <taxon>Spermatophyta</taxon>
        <taxon>Magnoliopsida</taxon>
        <taxon>eudicotyledons</taxon>
        <taxon>Gunneridae</taxon>
        <taxon>Pentapetalae</taxon>
        <taxon>rosids</taxon>
        <taxon>fabids</taxon>
        <taxon>Fagales</taxon>
        <taxon>Fagaceae</taxon>
        <taxon>Quercus</taxon>
    </lineage>
</organism>
<accession>A0AAW0KZY9</accession>
<name>A0AAW0KZY9_QUESU</name>
<dbReference type="Proteomes" id="UP000237347">
    <property type="component" value="Unassembled WGS sequence"/>
</dbReference>
<protein>
    <submittedName>
        <fullName evidence="1">Uncharacterized protein</fullName>
    </submittedName>
</protein>